<feature type="transmembrane region" description="Helical" evidence="2">
    <location>
        <begin position="6"/>
        <end position="27"/>
    </location>
</feature>
<feature type="region of interest" description="Disordered" evidence="1">
    <location>
        <begin position="118"/>
        <end position="147"/>
    </location>
</feature>
<dbReference type="Proteomes" id="UP001305779">
    <property type="component" value="Unassembled WGS sequence"/>
</dbReference>
<proteinExistence type="predicted"/>
<gene>
    <name evidence="3" type="ORF">PRZ48_009352</name>
</gene>
<keyword evidence="4" id="KW-1185">Reference proteome</keyword>
<evidence type="ECO:0000313" key="3">
    <source>
        <dbReference type="EMBL" id="KAK4498842.1"/>
    </source>
</evidence>
<name>A0ABR0EBI1_ZASCE</name>
<protein>
    <submittedName>
        <fullName evidence="3">Uncharacterized protein</fullName>
    </submittedName>
</protein>
<keyword evidence="2" id="KW-1133">Transmembrane helix</keyword>
<evidence type="ECO:0000256" key="2">
    <source>
        <dbReference type="SAM" id="Phobius"/>
    </source>
</evidence>
<reference evidence="3 4" key="1">
    <citation type="journal article" date="2023" name="G3 (Bethesda)">
        <title>A chromosome-level genome assembly of Zasmidium syzygii isolated from banana leaves.</title>
        <authorList>
            <person name="van Westerhoven A.C."/>
            <person name="Mehrabi R."/>
            <person name="Talebi R."/>
            <person name="Steentjes M.B.F."/>
            <person name="Corcolon B."/>
            <person name="Chong P.A."/>
            <person name="Kema G.H.J."/>
            <person name="Seidl M.F."/>
        </authorList>
    </citation>
    <scope>NUCLEOTIDE SEQUENCE [LARGE SCALE GENOMIC DNA]</scope>
    <source>
        <strain evidence="3 4">P124</strain>
    </source>
</reference>
<keyword evidence="2" id="KW-0812">Transmembrane</keyword>
<organism evidence="3 4">
    <name type="scientific">Zasmidium cellare</name>
    <name type="common">Wine cellar mold</name>
    <name type="synonym">Racodium cellare</name>
    <dbReference type="NCBI Taxonomy" id="395010"/>
    <lineage>
        <taxon>Eukaryota</taxon>
        <taxon>Fungi</taxon>
        <taxon>Dikarya</taxon>
        <taxon>Ascomycota</taxon>
        <taxon>Pezizomycotina</taxon>
        <taxon>Dothideomycetes</taxon>
        <taxon>Dothideomycetidae</taxon>
        <taxon>Mycosphaerellales</taxon>
        <taxon>Mycosphaerellaceae</taxon>
        <taxon>Zasmidium</taxon>
    </lineage>
</organism>
<sequence>MPTFVAYAAYGGCAILIPFMWCSNPMVRRRAQAYVQANMRMINAMAEYFKFAALLSIHVRCLYNIHKSNPPVLEDEPKYVDISRLTAFKVESLYARVSILEFLGILQKGQSGLVEPGKETTDLGIGQTPQQETNSAFDNPGQAPARPELSDLMQSQQWNLLPPETNTMGPLPPFLDPDQVESLIEPEMTDFMAIDSSFDWLDIDGWDGGLG</sequence>
<dbReference type="EMBL" id="JAXOVC010000007">
    <property type="protein sequence ID" value="KAK4498842.1"/>
    <property type="molecule type" value="Genomic_DNA"/>
</dbReference>
<feature type="compositionally biased region" description="Polar residues" evidence="1">
    <location>
        <begin position="127"/>
        <end position="137"/>
    </location>
</feature>
<comment type="caution">
    <text evidence="3">The sequence shown here is derived from an EMBL/GenBank/DDBJ whole genome shotgun (WGS) entry which is preliminary data.</text>
</comment>
<accession>A0ABR0EBI1</accession>
<evidence type="ECO:0000313" key="4">
    <source>
        <dbReference type="Proteomes" id="UP001305779"/>
    </source>
</evidence>
<evidence type="ECO:0000256" key="1">
    <source>
        <dbReference type="SAM" id="MobiDB-lite"/>
    </source>
</evidence>
<keyword evidence="2" id="KW-0472">Membrane</keyword>